<evidence type="ECO:0000256" key="1">
    <source>
        <dbReference type="ARBA" id="ARBA00004442"/>
    </source>
</evidence>
<sequence length="553" mass="62077">MKKNVFFRTLIVLFAATFFVACEDSDDDSSKNGGKITVVDDAEAFALLNSAWRPYQTLSSTFTSLIDTPVDGYTSYLGKEDDDCTFAAQLQIEYTNLYPRKTFNALYKSIGIVNDAINKINASDKVTDAGKAKALATAKFQRGLYYSYLVQLWGEVPLLLESGGSTTERISIDEVYTQIIKDLKEAAAVLPTGNGLSSPVEPTKGAANTLLARVYLAWGNNPLSGEQVAAIASGQTDPAVSYTPALLDSAVVYADKVINSNLYSLLPDFRNLWGRANESKGPEQIFTIHHDGDGIDQQGNHQAHCASNDPWNEDEPAHIQPVHTYDWWPDTDPRKAFSVLTELRNPVDDSLHIYNWPHSLPHNGKGVDRSYPNSEYLTQTTNDVDRIEIRYAEALITKAEALVQLNKNNAEATRLINQIRRRGHDGSSEYNLTSVTLKDVQDEWEYEFQYEQHRWLNLTRWKNLLSTVLTLVPTYTYYDEKFANSEDVVTVEVNGEEITHKVGAVFARYHKHLRGKVENIKGRNYRFPIPQSAEFTDLGIRPQNPGYADPVAR</sequence>
<keyword evidence="4" id="KW-0472">Membrane</keyword>
<gene>
    <name evidence="9" type="ORF">EZS26_002562</name>
</gene>
<proteinExistence type="inferred from homology"/>
<evidence type="ECO:0000256" key="5">
    <source>
        <dbReference type="ARBA" id="ARBA00023237"/>
    </source>
</evidence>
<keyword evidence="3 6" id="KW-0732">Signal</keyword>
<dbReference type="Pfam" id="PF14322">
    <property type="entry name" value="SusD-like_3"/>
    <property type="match status" value="1"/>
</dbReference>
<evidence type="ECO:0000256" key="4">
    <source>
        <dbReference type="ARBA" id="ARBA00023136"/>
    </source>
</evidence>
<evidence type="ECO:0000313" key="10">
    <source>
        <dbReference type="Proteomes" id="UP000324575"/>
    </source>
</evidence>
<evidence type="ECO:0000256" key="6">
    <source>
        <dbReference type="SAM" id="SignalP"/>
    </source>
</evidence>
<dbReference type="EMBL" id="SNRX01000022">
    <property type="protein sequence ID" value="KAA6301253.1"/>
    <property type="molecule type" value="Genomic_DNA"/>
</dbReference>
<feature type="domain" description="SusD-like N-terminal" evidence="8">
    <location>
        <begin position="91"/>
        <end position="216"/>
    </location>
</feature>
<dbReference type="Proteomes" id="UP000324575">
    <property type="component" value="Unassembled WGS sequence"/>
</dbReference>
<protein>
    <submittedName>
        <fullName evidence="9">RagB/SusD family nutrient uptake outer membrane protein</fullName>
    </submittedName>
</protein>
<comment type="subcellular location">
    <subcellularLocation>
        <location evidence="1">Cell outer membrane</location>
    </subcellularLocation>
</comment>
<dbReference type="InterPro" id="IPR033985">
    <property type="entry name" value="SusD-like_N"/>
</dbReference>
<evidence type="ECO:0000256" key="2">
    <source>
        <dbReference type="ARBA" id="ARBA00006275"/>
    </source>
</evidence>
<evidence type="ECO:0000259" key="8">
    <source>
        <dbReference type="Pfam" id="PF14322"/>
    </source>
</evidence>
<dbReference type="Pfam" id="PF07980">
    <property type="entry name" value="SusD_RagB"/>
    <property type="match status" value="1"/>
</dbReference>
<dbReference type="PROSITE" id="PS51257">
    <property type="entry name" value="PROKAR_LIPOPROTEIN"/>
    <property type="match status" value="1"/>
</dbReference>
<evidence type="ECO:0000313" key="9">
    <source>
        <dbReference type="EMBL" id="KAA6301253.1"/>
    </source>
</evidence>
<dbReference type="InterPro" id="IPR012944">
    <property type="entry name" value="SusD_RagB_dom"/>
</dbReference>
<accession>A0A5M8NWZ1</accession>
<dbReference type="GO" id="GO:0009279">
    <property type="term" value="C:cell outer membrane"/>
    <property type="evidence" value="ECO:0007669"/>
    <property type="project" value="UniProtKB-SubCell"/>
</dbReference>
<evidence type="ECO:0000259" key="7">
    <source>
        <dbReference type="Pfam" id="PF07980"/>
    </source>
</evidence>
<feature type="domain" description="RagB/SusD" evidence="7">
    <location>
        <begin position="344"/>
        <end position="547"/>
    </location>
</feature>
<comment type="caution">
    <text evidence="9">The sequence shown here is derived from an EMBL/GenBank/DDBJ whole genome shotgun (WGS) entry which is preliminary data.</text>
</comment>
<dbReference type="AlphaFoldDB" id="A0A5M8NWZ1"/>
<name>A0A5M8NWZ1_9BACT</name>
<comment type="similarity">
    <text evidence="2">Belongs to the SusD family.</text>
</comment>
<reference evidence="9 10" key="1">
    <citation type="submission" date="2019-03" db="EMBL/GenBank/DDBJ databases">
        <title>Single cell metagenomics reveals metabolic interactions within the superorganism composed of flagellate Streblomastix strix and complex community of Bacteroidetes bacteria on its surface.</title>
        <authorList>
            <person name="Treitli S.C."/>
            <person name="Kolisko M."/>
            <person name="Husnik F."/>
            <person name="Keeling P."/>
            <person name="Hampl V."/>
        </authorList>
    </citation>
    <scope>NUCLEOTIDE SEQUENCE [LARGE SCALE GENOMIC DNA]</scope>
    <source>
        <strain evidence="9">St1</strain>
    </source>
</reference>
<dbReference type="InterPro" id="IPR011990">
    <property type="entry name" value="TPR-like_helical_dom_sf"/>
</dbReference>
<feature type="signal peptide" evidence="6">
    <location>
        <begin position="1"/>
        <end position="21"/>
    </location>
</feature>
<feature type="chain" id="PRO_5024284546" evidence="6">
    <location>
        <begin position="22"/>
        <end position="553"/>
    </location>
</feature>
<organism evidence="9 10">
    <name type="scientific">Candidatus Ordinivivax streblomastigis</name>
    <dbReference type="NCBI Taxonomy" id="2540710"/>
    <lineage>
        <taxon>Bacteria</taxon>
        <taxon>Pseudomonadati</taxon>
        <taxon>Bacteroidota</taxon>
        <taxon>Bacteroidia</taxon>
        <taxon>Bacteroidales</taxon>
        <taxon>Candidatus Ordinivivax</taxon>
    </lineage>
</organism>
<keyword evidence="5" id="KW-0998">Cell outer membrane</keyword>
<dbReference type="SUPFAM" id="SSF48452">
    <property type="entry name" value="TPR-like"/>
    <property type="match status" value="1"/>
</dbReference>
<evidence type="ECO:0000256" key="3">
    <source>
        <dbReference type="ARBA" id="ARBA00022729"/>
    </source>
</evidence>
<dbReference type="Gene3D" id="1.25.40.390">
    <property type="match status" value="1"/>
</dbReference>